<dbReference type="Proteomes" id="UP000594008">
    <property type="component" value="Chromosome"/>
</dbReference>
<dbReference type="AlphaFoldDB" id="A0A7M2T9X2"/>
<gene>
    <name evidence="10" type="ORF">IPT68_01555</name>
</gene>
<evidence type="ECO:0000256" key="2">
    <source>
        <dbReference type="ARBA" id="ARBA00022475"/>
    </source>
</evidence>
<feature type="domain" description="ABC3 transporter permease C-terminal" evidence="9">
    <location>
        <begin position="735"/>
        <end position="848"/>
    </location>
</feature>
<evidence type="ECO:0000313" key="10">
    <source>
        <dbReference type="EMBL" id="QOV44735.1"/>
    </source>
</evidence>
<dbReference type="Pfam" id="PF02687">
    <property type="entry name" value="FtsX"/>
    <property type="match status" value="2"/>
</dbReference>
<feature type="domain" description="ABC3 transporter permease C-terminal" evidence="9">
    <location>
        <begin position="284"/>
        <end position="385"/>
    </location>
</feature>
<reference evidence="10 11" key="1">
    <citation type="submission" date="2020-10" db="EMBL/GenBank/DDBJ databases">
        <title>Streptomyces chromofuscus complate genome analysis.</title>
        <authorList>
            <person name="Anwar N."/>
        </authorList>
    </citation>
    <scope>NUCLEOTIDE SEQUENCE [LARGE SCALE GENOMIC DNA]</scope>
    <source>
        <strain evidence="10 11">DSM 40273</strain>
    </source>
</reference>
<evidence type="ECO:0000256" key="1">
    <source>
        <dbReference type="ARBA" id="ARBA00004651"/>
    </source>
</evidence>
<evidence type="ECO:0000256" key="3">
    <source>
        <dbReference type="ARBA" id="ARBA00022692"/>
    </source>
</evidence>
<dbReference type="GO" id="GO:0005886">
    <property type="term" value="C:plasma membrane"/>
    <property type="evidence" value="ECO:0007669"/>
    <property type="project" value="UniProtKB-SubCell"/>
</dbReference>
<comment type="similarity">
    <text evidence="6">Belongs to the ABC-4 integral membrane protein family.</text>
</comment>
<dbReference type="PANTHER" id="PTHR30572:SF4">
    <property type="entry name" value="ABC TRANSPORTER PERMEASE YTRF"/>
    <property type="match status" value="1"/>
</dbReference>
<comment type="subcellular location">
    <subcellularLocation>
        <location evidence="1">Cell membrane</location>
        <topology evidence="1">Multi-pass membrane protein</topology>
    </subcellularLocation>
</comment>
<dbReference type="KEGG" id="schf:IPT68_01555"/>
<evidence type="ECO:0000259" key="9">
    <source>
        <dbReference type="Pfam" id="PF02687"/>
    </source>
</evidence>
<dbReference type="InterPro" id="IPR050250">
    <property type="entry name" value="Macrolide_Exporter_MacB"/>
</dbReference>
<evidence type="ECO:0000256" key="6">
    <source>
        <dbReference type="ARBA" id="ARBA00038076"/>
    </source>
</evidence>
<protein>
    <submittedName>
        <fullName evidence="10">ABC transporter permease</fullName>
    </submittedName>
</protein>
<feature type="transmembrane region" description="Helical" evidence="8">
    <location>
        <begin position="821"/>
        <end position="840"/>
    </location>
</feature>
<feature type="transmembrane region" description="Helical" evidence="8">
    <location>
        <begin position="443"/>
        <end position="464"/>
    </location>
</feature>
<dbReference type="PANTHER" id="PTHR30572">
    <property type="entry name" value="MEMBRANE COMPONENT OF TRANSPORTER-RELATED"/>
    <property type="match status" value="1"/>
</dbReference>
<evidence type="ECO:0000313" key="11">
    <source>
        <dbReference type="Proteomes" id="UP000594008"/>
    </source>
</evidence>
<keyword evidence="4 8" id="KW-1133">Transmembrane helix</keyword>
<dbReference type="InterPro" id="IPR003838">
    <property type="entry name" value="ABC3_permease_C"/>
</dbReference>
<feature type="transmembrane region" description="Helical" evidence="8">
    <location>
        <begin position="370"/>
        <end position="392"/>
    </location>
</feature>
<feature type="transmembrane region" description="Helical" evidence="8">
    <location>
        <begin position="731"/>
        <end position="751"/>
    </location>
</feature>
<feature type="transmembrane region" description="Helical" evidence="8">
    <location>
        <begin position="501"/>
        <end position="521"/>
    </location>
</feature>
<evidence type="ECO:0000256" key="7">
    <source>
        <dbReference type="SAM" id="MobiDB-lite"/>
    </source>
</evidence>
<keyword evidence="5 8" id="KW-0472">Membrane</keyword>
<dbReference type="EMBL" id="CP063374">
    <property type="protein sequence ID" value="QOV44735.1"/>
    <property type="molecule type" value="Genomic_DNA"/>
</dbReference>
<keyword evidence="3 8" id="KW-0812">Transmembrane</keyword>
<accession>A0A7M2T9X2</accession>
<evidence type="ECO:0000256" key="5">
    <source>
        <dbReference type="ARBA" id="ARBA00023136"/>
    </source>
</evidence>
<feature type="region of interest" description="Disordered" evidence="7">
    <location>
        <begin position="130"/>
        <end position="151"/>
    </location>
</feature>
<feature type="transmembrane region" description="Helical" evidence="8">
    <location>
        <begin position="784"/>
        <end position="809"/>
    </location>
</feature>
<feature type="transmembrane region" description="Helical" evidence="8">
    <location>
        <begin position="419"/>
        <end position="437"/>
    </location>
</feature>
<feature type="transmembrane region" description="Helical" evidence="8">
    <location>
        <begin position="328"/>
        <end position="350"/>
    </location>
</feature>
<name>A0A7M2T9X2_STRCW</name>
<proteinExistence type="inferred from homology"/>
<keyword evidence="11" id="KW-1185">Reference proteome</keyword>
<feature type="transmembrane region" description="Helical" evidence="8">
    <location>
        <begin position="273"/>
        <end position="296"/>
    </location>
</feature>
<dbReference type="RefSeq" id="WP_189697528.1">
    <property type="nucleotide sequence ID" value="NZ_BMTA01000005.1"/>
</dbReference>
<dbReference type="GO" id="GO:0022857">
    <property type="term" value="F:transmembrane transporter activity"/>
    <property type="evidence" value="ECO:0007669"/>
    <property type="project" value="TreeGrafter"/>
</dbReference>
<evidence type="ECO:0000256" key="4">
    <source>
        <dbReference type="ARBA" id="ARBA00022989"/>
    </source>
</evidence>
<evidence type="ECO:0000256" key="8">
    <source>
        <dbReference type="SAM" id="Phobius"/>
    </source>
</evidence>
<keyword evidence="2" id="KW-1003">Cell membrane</keyword>
<sequence>MVRLAFATVRARKGGFVGTFVALLLGSAVVSVCGILMESGLRTSMPPERYAAADVVVSGRQHARLQLKTVEGPQPVKQPLVEKVPVRADLARRIASVPGVADVTADIAVPADLIGQDGLPLAGANGAETTGHNWSSTGLGPYRLTSGRAPSGDREVVLDQDLARRAGAAAGETVLLMTGSTPEAFRVTGVVALDGDPSPRRSVLFFTDGRAERLAARTGFVDAFGIRAAAGTGAGELADAVSDALADPDLAVVTGDARGKAEFLDVATTGSTLVLLASAVGGNIVVVTVFVVASTLSLSITHRRREVALLRAVGATPRQVRRMVAAEALTVAVSGAVLGWPLGIAVVHWIRDHLARHGFVPRDYELVIGPLPAVGAALIAMATAYTAARVAARRATRVRPSEALGEAAVERAELGRGRLITGGVLVLGAVGLFVTGLTQGGDFAALAGFANSLVLVVVIAASVWGPVLARAATRALTPLLRMNQGPGFLAAANISAHARRLAGAVIPLVLSVSFAATVVFAETTTQHTAERQLRAGSVADHVLTSSAGLAPEVAHAVRELDQVEAATGVVRSKVVAVTPDADEERESLVSLGAQGVEPGGLHRTMDLQPREGSLGRLNDGTVALSTVASSWLDRGVGDTVRLVLGDGTALTPRVVAVYERGLAFADVTFDHDLLLAHTTARRDDSVLVRAAEGVDDLAPALAEVAQRYPGTVVQDRLDLDRQLEQQKANAWVNYLLVGLIIAYAGVTVVNTQAMNTVARRREFALLRLGGMTRAQVMRMMRWEALAVVLAGVGIGTLASVPALLLVSLALTQSLLPTVPPLLYLAIAGGTALLAATAALLPARLMLRTRPVDAIGSRE</sequence>
<organism evidence="10 11">
    <name type="scientific">Streptomyces chromofuscus</name>
    <dbReference type="NCBI Taxonomy" id="42881"/>
    <lineage>
        <taxon>Bacteria</taxon>
        <taxon>Bacillati</taxon>
        <taxon>Actinomycetota</taxon>
        <taxon>Actinomycetes</taxon>
        <taxon>Kitasatosporales</taxon>
        <taxon>Streptomycetaceae</taxon>
        <taxon>Streptomyces</taxon>
    </lineage>
</organism>